<dbReference type="InterPro" id="IPR036291">
    <property type="entry name" value="NAD(P)-bd_dom_sf"/>
</dbReference>
<comment type="caution">
    <text evidence="3">The sequence shown here is derived from an EMBL/GenBank/DDBJ whole genome shotgun (WGS) entry which is preliminary data.</text>
</comment>
<evidence type="ECO:0000256" key="2">
    <source>
        <dbReference type="ARBA" id="ARBA00023002"/>
    </source>
</evidence>
<dbReference type="Pfam" id="PF00106">
    <property type="entry name" value="adh_short"/>
    <property type="match status" value="1"/>
</dbReference>
<protein>
    <submittedName>
        <fullName evidence="3">Short-subunit dehydrogenase</fullName>
    </submittedName>
</protein>
<evidence type="ECO:0000256" key="1">
    <source>
        <dbReference type="ARBA" id="ARBA00006484"/>
    </source>
</evidence>
<keyword evidence="2" id="KW-0560">Oxidoreductase</keyword>
<dbReference type="PANTHER" id="PTHR44196:SF1">
    <property type="entry name" value="DEHYDROGENASE_REDUCTASE SDR FAMILY MEMBER 7B"/>
    <property type="match status" value="1"/>
</dbReference>
<sequence>MYNASKSFLQSFAQALQNELKDTGVTVTSLMPGPTETEFFERADMLDTKVGQADKDDPAQVAAQGFEAMMAGKDKVVAGSWKTKAQGLANRVLPDSVKAQAHRGMAEPGSGAGG</sequence>
<dbReference type="InterPro" id="IPR002347">
    <property type="entry name" value="SDR_fam"/>
</dbReference>
<dbReference type="PANTHER" id="PTHR44196">
    <property type="entry name" value="DEHYDROGENASE/REDUCTASE SDR FAMILY MEMBER 7B"/>
    <property type="match status" value="1"/>
</dbReference>
<dbReference type="Gene3D" id="3.40.50.720">
    <property type="entry name" value="NAD(P)-binding Rossmann-like Domain"/>
    <property type="match status" value="1"/>
</dbReference>
<reference evidence="3 4" key="1">
    <citation type="submission" date="2021-03" db="EMBL/GenBank/DDBJ databases">
        <title>Genomic Encyclopedia of Type Strains, Phase IV (KMG-IV): sequencing the most valuable type-strain genomes for metagenomic binning, comparative biology and taxonomic classification.</title>
        <authorList>
            <person name="Goeker M."/>
        </authorList>
    </citation>
    <scope>NUCLEOTIDE SEQUENCE [LARGE SCALE GENOMIC DNA]</scope>
    <source>
        <strain evidence="3 4">DSM 40526</strain>
    </source>
</reference>
<name>A0ABS4KXT3_STRAV</name>
<evidence type="ECO:0000313" key="3">
    <source>
        <dbReference type="EMBL" id="MBP2034849.1"/>
    </source>
</evidence>
<proteinExistence type="inferred from homology"/>
<keyword evidence="4" id="KW-1185">Reference proteome</keyword>
<accession>A0ABS4KXT3</accession>
<gene>
    <name evidence="3" type="ORF">J2Z77_000633</name>
</gene>
<dbReference type="SUPFAM" id="SSF51735">
    <property type="entry name" value="NAD(P)-binding Rossmann-fold domains"/>
    <property type="match status" value="1"/>
</dbReference>
<evidence type="ECO:0000313" key="4">
    <source>
        <dbReference type="Proteomes" id="UP001519310"/>
    </source>
</evidence>
<dbReference type="Proteomes" id="UP001519310">
    <property type="component" value="Unassembled WGS sequence"/>
</dbReference>
<comment type="similarity">
    <text evidence="1">Belongs to the short-chain dehydrogenases/reductases (SDR) family.</text>
</comment>
<organism evidence="3 4">
    <name type="scientific">Streptomyces avidinii</name>
    <dbReference type="NCBI Taxonomy" id="1895"/>
    <lineage>
        <taxon>Bacteria</taxon>
        <taxon>Bacillati</taxon>
        <taxon>Actinomycetota</taxon>
        <taxon>Actinomycetes</taxon>
        <taxon>Kitasatosporales</taxon>
        <taxon>Streptomycetaceae</taxon>
        <taxon>Streptomyces</taxon>
    </lineage>
</organism>
<dbReference type="EMBL" id="JAGGLQ010000001">
    <property type="protein sequence ID" value="MBP2034849.1"/>
    <property type="molecule type" value="Genomic_DNA"/>
</dbReference>